<evidence type="ECO:0000256" key="5">
    <source>
        <dbReference type="ARBA" id="ARBA00023136"/>
    </source>
</evidence>
<evidence type="ECO:0000256" key="7">
    <source>
        <dbReference type="SAM" id="Phobius"/>
    </source>
</evidence>
<dbReference type="WBParaSite" id="BXY_1694100.1">
    <property type="protein sequence ID" value="BXY_1694100.1"/>
    <property type="gene ID" value="BXY_1694100"/>
</dbReference>
<evidence type="ECO:0000256" key="3">
    <source>
        <dbReference type="ARBA" id="ARBA00022692"/>
    </source>
</evidence>
<feature type="region of interest" description="Disordered" evidence="6">
    <location>
        <begin position="524"/>
        <end position="553"/>
    </location>
</feature>
<protein>
    <submittedName>
        <fullName evidence="9">MFS domain-containing protein</fullName>
    </submittedName>
</protein>
<dbReference type="GO" id="GO:0016020">
    <property type="term" value="C:membrane"/>
    <property type="evidence" value="ECO:0007669"/>
    <property type="project" value="UniProtKB-SubCell"/>
</dbReference>
<evidence type="ECO:0000256" key="1">
    <source>
        <dbReference type="ARBA" id="ARBA00004141"/>
    </source>
</evidence>
<dbReference type="AlphaFoldDB" id="A0A1I7SV67"/>
<evidence type="ECO:0000256" key="4">
    <source>
        <dbReference type="ARBA" id="ARBA00022989"/>
    </source>
</evidence>
<feature type="transmembrane region" description="Helical" evidence="7">
    <location>
        <begin position="193"/>
        <end position="216"/>
    </location>
</feature>
<feature type="transmembrane region" description="Helical" evidence="7">
    <location>
        <begin position="70"/>
        <end position="92"/>
    </location>
</feature>
<name>A0A1I7SV67_BURXY</name>
<dbReference type="PANTHER" id="PTHR23504">
    <property type="entry name" value="MAJOR FACILITATOR SUPERFAMILY DOMAIN-CONTAINING PROTEIN 10"/>
    <property type="match status" value="1"/>
</dbReference>
<sequence length="553" mass="60749">MKIITPICRSVKFILLLPFITIRMILRKSRSLFSVLCHRPCAAAHSTVSSGCTKSPTAPGKMRKGGGAHLTHALVVIFLEYFAWGLLTVPVINVLAETFPANKFLMNGLILGLKGLLSFLSAPLVGSLSDIWGRKKFLFITVFFTCMPIPCLKISAWWYFTLFTLSGFFSVTFSVALAYVADITEKHNRARACGYVSATFAASLITSPALGAYISSTYNDELAVWIATAVFALDLLFIALCVPESLPDIINRKQKDSQKIPQSPLMAESFNWQSIDPFLSLKVIAKDSTVLQLSAVVFLSNLPEAGQFSCFFVYLKLVLGFSPEAVAAYIAFVGGFSVLAQTGVLPIITRRWGSKHSISFGLFAQFVQLTWYGVGTQYWMMWAAGVFSALSSLTYPAISAFVSIQTSQDMQGTVQGVMTGIRGLCQGFGPAMFGFFFYMFDMDLSADGDEPTGHIGVGPQFPMPHIRLQPFETKIISPSKNETIVEQKLDQIHNFIPGPPFLFGALLVFMALMVNINMPTVSSKKHPNLRRATSNSGHHDTALLMGDDKEEKD</sequence>
<keyword evidence="3 7" id="KW-0812">Transmembrane</keyword>
<feature type="transmembrane region" description="Helical" evidence="7">
    <location>
        <begin position="104"/>
        <end position="125"/>
    </location>
</feature>
<feature type="transmembrane region" description="Helical" evidence="7">
    <location>
        <begin position="162"/>
        <end position="181"/>
    </location>
</feature>
<feature type="transmembrane region" description="Helical" evidence="7">
    <location>
        <begin position="290"/>
        <end position="314"/>
    </location>
</feature>
<feature type="transmembrane region" description="Helical" evidence="7">
    <location>
        <begin position="423"/>
        <end position="440"/>
    </location>
</feature>
<keyword evidence="5 7" id="KW-0472">Membrane</keyword>
<keyword evidence="4 7" id="KW-1133">Transmembrane helix</keyword>
<organism evidence="8 9">
    <name type="scientific">Bursaphelenchus xylophilus</name>
    <name type="common">Pinewood nematode worm</name>
    <name type="synonym">Aphelenchoides xylophilus</name>
    <dbReference type="NCBI Taxonomy" id="6326"/>
    <lineage>
        <taxon>Eukaryota</taxon>
        <taxon>Metazoa</taxon>
        <taxon>Ecdysozoa</taxon>
        <taxon>Nematoda</taxon>
        <taxon>Chromadorea</taxon>
        <taxon>Rhabditida</taxon>
        <taxon>Tylenchina</taxon>
        <taxon>Tylenchomorpha</taxon>
        <taxon>Aphelenchoidea</taxon>
        <taxon>Aphelenchoididae</taxon>
        <taxon>Bursaphelenchus</taxon>
    </lineage>
</organism>
<dbReference type="PANTHER" id="PTHR23504:SF1">
    <property type="entry name" value="GH21943P-RELATED"/>
    <property type="match status" value="1"/>
</dbReference>
<evidence type="ECO:0000256" key="6">
    <source>
        <dbReference type="SAM" id="MobiDB-lite"/>
    </source>
</evidence>
<dbReference type="Gene3D" id="1.20.1250.20">
    <property type="entry name" value="MFS general substrate transporter like domains"/>
    <property type="match status" value="1"/>
</dbReference>
<dbReference type="InterPro" id="IPR001958">
    <property type="entry name" value="Tet-R_TetA/multi-R_MdtG-like"/>
</dbReference>
<evidence type="ECO:0000313" key="8">
    <source>
        <dbReference type="Proteomes" id="UP000095284"/>
    </source>
</evidence>
<dbReference type="eggNOG" id="KOG2816">
    <property type="taxonomic scope" value="Eukaryota"/>
</dbReference>
<evidence type="ECO:0000313" key="9">
    <source>
        <dbReference type="WBParaSite" id="BXY_1694100.1"/>
    </source>
</evidence>
<dbReference type="SUPFAM" id="SSF103473">
    <property type="entry name" value="MFS general substrate transporter"/>
    <property type="match status" value="1"/>
</dbReference>
<proteinExistence type="predicted"/>
<dbReference type="InterPro" id="IPR036259">
    <property type="entry name" value="MFS_trans_sf"/>
</dbReference>
<keyword evidence="2" id="KW-0813">Transport</keyword>
<feature type="transmembrane region" description="Helical" evidence="7">
    <location>
        <begin position="222"/>
        <end position="242"/>
    </location>
</feature>
<feature type="transmembrane region" description="Helical" evidence="7">
    <location>
        <begin position="357"/>
        <end position="374"/>
    </location>
</feature>
<feature type="transmembrane region" description="Helical" evidence="7">
    <location>
        <begin position="6"/>
        <end position="26"/>
    </location>
</feature>
<accession>A0A1I7SV67</accession>
<dbReference type="InterPro" id="IPR011701">
    <property type="entry name" value="MFS"/>
</dbReference>
<feature type="compositionally biased region" description="Basic and acidic residues" evidence="6">
    <location>
        <begin position="537"/>
        <end position="553"/>
    </location>
</feature>
<evidence type="ECO:0000256" key="2">
    <source>
        <dbReference type="ARBA" id="ARBA00022448"/>
    </source>
</evidence>
<dbReference type="GO" id="GO:0022857">
    <property type="term" value="F:transmembrane transporter activity"/>
    <property type="evidence" value="ECO:0007669"/>
    <property type="project" value="InterPro"/>
</dbReference>
<dbReference type="PRINTS" id="PR01035">
    <property type="entry name" value="TCRTETA"/>
</dbReference>
<comment type="subcellular location">
    <subcellularLocation>
        <location evidence="1">Membrane</location>
        <topology evidence="1">Multi-pass membrane protein</topology>
    </subcellularLocation>
</comment>
<dbReference type="Proteomes" id="UP000095284">
    <property type="component" value="Unplaced"/>
</dbReference>
<feature type="transmembrane region" description="Helical" evidence="7">
    <location>
        <begin position="380"/>
        <end position="402"/>
    </location>
</feature>
<reference evidence="9" key="1">
    <citation type="submission" date="2016-11" db="UniProtKB">
        <authorList>
            <consortium name="WormBaseParasite"/>
        </authorList>
    </citation>
    <scope>IDENTIFICATION</scope>
</reference>
<feature type="transmembrane region" description="Helical" evidence="7">
    <location>
        <begin position="326"/>
        <end position="345"/>
    </location>
</feature>
<dbReference type="Pfam" id="PF07690">
    <property type="entry name" value="MFS_1"/>
    <property type="match status" value="1"/>
</dbReference>
<feature type="transmembrane region" description="Helical" evidence="7">
    <location>
        <begin position="501"/>
        <end position="521"/>
    </location>
</feature>